<dbReference type="InterPro" id="IPR002347">
    <property type="entry name" value="SDR_fam"/>
</dbReference>
<dbReference type="Proteomes" id="UP000199356">
    <property type="component" value="Unassembled WGS sequence"/>
</dbReference>
<evidence type="ECO:0000313" key="3">
    <source>
        <dbReference type="EMBL" id="SFP90927.1"/>
    </source>
</evidence>
<dbReference type="PANTHER" id="PTHR42760">
    <property type="entry name" value="SHORT-CHAIN DEHYDROGENASES/REDUCTASES FAMILY MEMBER"/>
    <property type="match status" value="1"/>
</dbReference>
<dbReference type="GO" id="GO:0016616">
    <property type="term" value="F:oxidoreductase activity, acting on the CH-OH group of donors, NAD or NADP as acceptor"/>
    <property type="evidence" value="ECO:0007669"/>
    <property type="project" value="TreeGrafter"/>
</dbReference>
<sequence>MTETMADQAVIITGSGQGLGRAFALRFAAEGLKVLVCDIRADSAESVAREIQEAGGTARAVAVDVTDEASTSQMCDAALSAFGRLDILVNNASIFSSLKMRPFFKIPVEEWRKVVDVNLTGVYLASRAAVPAMQDAGRGRIVNIASAVVPMGRPNYLHYVSSKAGVIGLTRGMARELGAWNITVNAVLPGATETEIERETVSPQQREALIASRSIRRAGTPDDLTGVVRFFASEDSRFVTGQSLVVDGGTVFL</sequence>
<accession>A0A1I5U7M4</accession>
<dbReference type="SUPFAM" id="SSF51735">
    <property type="entry name" value="NAD(P)-binding Rossmann-fold domains"/>
    <property type="match status" value="1"/>
</dbReference>
<dbReference type="NCBIfam" id="NF009466">
    <property type="entry name" value="PRK12826.1-2"/>
    <property type="match status" value="1"/>
</dbReference>
<dbReference type="Pfam" id="PF13561">
    <property type="entry name" value="adh_short_C2"/>
    <property type="match status" value="1"/>
</dbReference>
<dbReference type="STRING" id="441119.SAMN04488047_1186"/>
<dbReference type="OrthoDB" id="9780084at2"/>
<dbReference type="InterPro" id="IPR020904">
    <property type="entry name" value="Sc_DH/Rdtase_CS"/>
</dbReference>
<dbReference type="FunFam" id="3.40.50.720:FF:000084">
    <property type="entry name" value="Short-chain dehydrogenase reductase"/>
    <property type="match status" value="1"/>
</dbReference>
<dbReference type="Gene3D" id="3.40.50.720">
    <property type="entry name" value="NAD(P)-binding Rossmann-like Domain"/>
    <property type="match status" value="1"/>
</dbReference>
<dbReference type="RefSeq" id="WP_093424503.1">
    <property type="nucleotide sequence ID" value="NZ_FOXA01000018.1"/>
</dbReference>
<comment type="similarity">
    <text evidence="1">Belongs to the short-chain dehydrogenases/reductases (SDR) family.</text>
</comment>
<keyword evidence="4" id="KW-1185">Reference proteome</keyword>
<evidence type="ECO:0000256" key="2">
    <source>
        <dbReference type="ARBA" id="ARBA00023002"/>
    </source>
</evidence>
<protein>
    <submittedName>
        <fullName evidence="3">3-oxoacyl-[acyl-carrier protein] reductase</fullName>
    </submittedName>
</protein>
<name>A0A1I5U7M4_9RHOB</name>
<evidence type="ECO:0000313" key="4">
    <source>
        <dbReference type="Proteomes" id="UP000199356"/>
    </source>
</evidence>
<dbReference type="NCBIfam" id="NF005559">
    <property type="entry name" value="PRK07231.1"/>
    <property type="match status" value="1"/>
</dbReference>
<dbReference type="PRINTS" id="PR00081">
    <property type="entry name" value="GDHRDH"/>
</dbReference>
<gene>
    <name evidence="3" type="ORF">SAMN04488047_1186</name>
</gene>
<dbReference type="PRINTS" id="PR00080">
    <property type="entry name" value="SDRFAMILY"/>
</dbReference>
<reference evidence="3 4" key="1">
    <citation type="submission" date="2016-10" db="EMBL/GenBank/DDBJ databases">
        <authorList>
            <person name="de Groot N.N."/>
        </authorList>
    </citation>
    <scope>NUCLEOTIDE SEQUENCE [LARGE SCALE GENOMIC DNA]</scope>
    <source>
        <strain evidence="3 4">DSM 19547</strain>
    </source>
</reference>
<evidence type="ECO:0000256" key="1">
    <source>
        <dbReference type="ARBA" id="ARBA00006484"/>
    </source>
</evidence>
<dbReference type="PROSITE" id="PS00061">
    <property type="entry name" value="ADH_SHORT"/>
    <property type="match status" value="1"/>
</dbReference>
<dbReference type="PANTHER" id="PTHR42760:SF133">
    <property type="entry name" value="3-OXOACYL-[ACYL-CARRIER-PROTEIN] REDUCTASE"/>
    <property type="match status" value="1"/>
</dbReference>
<keyword evidence="2" id="KW-0560">Oxidoreductase</keyword>
<dbReference type="AlphaFoldDB" id="A0A1I5U7M4"/>
<organism evidence="3 4">
    <name type="scientific">Tranquillimonas alkanivorans</name>
    <dbReference type="NCBI Taxonomy" id="441119"/>
    <lineage>
        <taxon>Bacteria</taxon>
        <taxon>Pseudomonadati</taxon>
        <taxon>Pseudomonadota</taxon>
        <taxon>Alphaproteobacteria</taxon>
        <taxon>Rhodobacterales</taxon>
        <taxon>Roseobacteraceae</taxon>
        <taxon>Tranquillimonas</taxon>
    </lineage>
</organism>
<proteinExistence type="inferred from homology"/>
<dbReference type="EMBL" id="FOXA01000018">
    <property type="protein sequence ID" value="SFP90927.1"/>
    <property type="molecule type" value="Genomic_DNA"/>
</dbReference>
<dbReference type="InterPro" id="IPR036291">
    <property type="entry name" value="NAD(P)-bd_dom_sf"/>
</dbReference>